<accession>A0A9P5D6P0</accession>
<feature type="region of interest" description="Disordered" evidence="1">
    <location>
        <begin position="304"/>
        <end position="347"/>
    </location>
</feature>
<proteinExistence type="predicted"/>
<organism evidence="3 4">
    <name type="scientific">Geosmithia morbida</name>
    <dbReference type="NCBI Taxonomy" id="1094350"/>
    <lineage>
        <taxon>Eukaryota</taxon>
        <taxon>Fungi</taxon>
        <taxon>Dikarya</taxon>
        <taxon>Ascomycota</taxon>
        <taxon>Pezizomycotina</taxon>
        <taxon>Sordariomycetes</taxon>
        <taxon>Hypocreomycetidae</taxon>
        <taxon>Hypocreales</taxon>
        <taxon>Bionectriaceae</taxon>
        <taxon>Geosmithia</taxon>
    </lineage>
</organism>
<dbReference type="Pfam" id="PF25909">
    <property type="entry name" value="zf-C2H2_AHC1"/>
    <property type="match status" value="1"/>
</dbReference>
<dbReference type="OrthoDB" id="5355528at2759"/>
<feature type="region of interest" description="Disordered" evidence="1">
    <location>
        <begin position="391"/>
        <end position="424"/>
    </location>
</feature>
<feature type="compositionally biased region" description="Acidic residues" evidence="1">
    <location>
        <begin position="453"/>
        <end position="463"/>
    </location>
</feature>
<dbReference type="GeneID" id="55967267"/>
<name>A0A9P5D6P0_9HYPO</name>
<feature type="compositionally biased region" description="Polar residues" evidence="1">
    <location>
        <begin position="545"/>
        <end position="557"/>
    </location>
</feature>
<dbReference type="Proteomes" id="UP000749293">
    <property type="component" value="Unassembled WGS sequence"/>
</dbReference>
<feature type="domain" description="AHC1-like C2H2 zinc-finger" evidence="2">
    <location>
        <begin position="249"/>
        <end position="301"/>
    </location>
</feature>
<feature type="compositionally biased region" description="Basic and acidic residues" evidence="1">
    <location>
        <begin position="576"/>
        <end position="586"/>
    </location>
</feature>
<feature type="compositionally biased region" description="Low complexity" evidence="1">
    <location>
        <begin position="220"/>
        <end position="235"/>
    </location>
</feature>
<dbReference type="AlphaFoldDB" id="A0A9P5D6P0"/>
<evidence type="ECO:0000313" key="3">
    <source>
        <dbReference type="EMBL" id="KAF4125791.1"/>
    </source>
</evidence>
<gene>
    <name evidence="3" type="ORF">GMORB2_1037</name>
</gene>
<dbReference type="InterPro" id="IPR058706">
    <property type="entry name" value="zf-C2H2_AHC1-like"/>
</dbReference>
<feature type="compositionally biased region" description="Low complexity" evidence="1">
    <location>
        <begin position="315"/>
        <end position="331"/>
    </location>
</feature>
<dbReference type="EMBL" id="JAANYQ010000002">
    <property type="protein sequence ID" value="KAF4125791.1"/>
    <property type="molecule type" value="Genomic_DNA"/>
</dbReference>
<feature type="region of interest" description="Disordered" evidence="1">
    <location>
        <begin position="1"/>
        <end position="21"/>
    </location>
</feature>
<protein>
    <submittedName>
        <fullName evidence="3">ADA HAT complex component 1</fullName>
    </submittedName>
</protein>
<feature type="compositionally biased region" description="Polar residues" evidence="1">
    <location>
        <begin position="1"/>
        <end position="10"/>
    </location>
</feature>
<dbReference type="RefSeq" id="XP_035324443.1">
    <property type="nucleotide sequence ID" value="XM_035463019.1"/>
</dbReference>
<evidence type="ECO:0000313" key="4">
    <source>
        <dbReference type="Proteomes" id="UP000749293"/>
    </source>
</evidence>
<sequence length="647" mass="69287">MFSRFWSSDSRGGKPTELGDTLDATAGYTVSAAHDDACAVHASKRRRADSIDNDAQAADVLPKRPKLSDRIQEQIDNAGSVMDSLDSAEDKIESAFQLQILIKHEEKRLIDTRIAECQAALEQLRRVHLKPYPINCPTPQQMLDISAGKGHSLQRPDEPVPTFAPPYGVVDGPYSRHYQRWLIPHRDFDGVDYDAQQADPSRSKASFAEGRTTRYSFGEPSAFSRGRPSRSAPSAKLQALQAGQAPRKATAGPCVLKRSDGQVVKLVCIDCHRENFSSTQGFINHCRIAHKRDFKSHEEAAVKCGQPYKSPEPGSTGSATSAEERTSASAPTPAPAPAPAPAPIPAPVPAAPRQSCVVNPLVKSGGTDMTYNEACASLSARLRDVIKVYSQDGPNSKPTATKVKVERPRATAGEMEASSETPHLSRLLQRRKFSGNLRELVKDAKTSVSLDDITPDEDSDDGEPVAATAMVARTPVVKRVPVVSADTPTPTGRPISSKAVAHGIKTSDSPAPNSSSSNSNGNSNGGGGNRHGSSDEDAEMEEPSLSPTTLIANNAPSLVSDDGEYDDSDEGSSDAGHGEELEDAHSLSDVADITMDEDGDHPHRTLRRTSTGVSSAVRLGREDAKQRVSFIGAVTGNNGNERRKRKA</sequence>
<evidence type="ECO:0000256" key="1">
    <source>
        <dbReference type="SAM" id="MobiDB-lite"/>
    </source>
</evidence>
<feature type="compositionally biased region" description="Pro residues" evidence="1">
    <location>
        <begin position="332"/>
        <end position="347"/>
    </location>
</feature>
<comment type="caution">
    <text evidence="3">The sequence shown here is derived from an EMBL/GenBank/DDBJ whole genome shotgun (WGS) entry which is preliminary data.</text>
</comment>
<feature type="compositionally biased region" description="Acidic residues" evidence="1">
    <location>
        <begin position="561"/>
        <end position="572"/>
    </location>
</feature>
<reference evidence="3" key="1">
    <citation type="submission" date="2020-03" db="EMBL/GenBank/DDBJ databases">
        <title>Site-based positive gene gene selection in Geosmithia morbida across the United States reveals a broad range of putative effectors and factors for local host and environmental adapation.</title>
        <authorList>
            <person name="Onufrak A."/>
            <person name="Murdoch R.W."/>
            <person name="Gazis R."/>
            <person name="Huff M."/>
            <person name="Staton M."/>
            <person name="Klingeman W."/>
            <person name="Hadziabdic D."/>
        </authorList>
    </citation>
    <scope>NUCLEOTIDE SEQUENCE</scope>
    <source>
        <strain evidence="3">1262</strain>
    </source>
</reference>
<feature type="region of interest" description="Disordered" evidence="1">
    <location>
        <begin position="449"/>
        <end position="616"/>
    </location>
</feature>
<evidence type="ECO:0000259" key="2">
    <source>
        <dbReference type="Pfam" id="PF25909"/>
    </source>
</evidence>
<keyword evidence="4" id="KW-1185">Reference proteome</keyword>
<feature type="region of interest" description="Disordered" evidence="1">
    <location>
        <begin position="216"/>
        <end position="251"/>
    </location>
</feature>
<feature type="compositionally biased region" description="Low complexity" evidence="1">
    <location>
        <begin position="513"/>
        <end position="522"/>
    </location>
</feature>